<reference evidence="4" key="1">
    <citation type="journal article" date="2020" name="Stud. Mycol.">
        <title>101 Dothideomycetes genomes: a test case for predicting lifestyles and emergence of pathogens.</title>
        <authorList>
            <person name="Haridas S."/>
            <person name="Albert R."/>
            <person name="Binder M."/>
            <person name="Bloem J."/>
            <person name="Labutti K."/>
            <person name="Salamov A."/>
            <person name="Andreopoulos B."/>
            <person name="Baker S."/>
            <person name="Barry K."/>
            <person name="Bills G."/>
            <person name="Bluhm B."/>
            <person name="Cannon C."/>
            <person name="Castanera R."/>
            <person name="Culley D."/>
            <person name="Daum C."/>
            <person name="Ezra D."/>
            <person name="Gonzalez J."/>
            <person name="Henrissat B."/>
            <person name="Kuo A."/>
            <person name="Liang C."/>
            <person name="Lipzen A."/>
            <person name="Lutzoni F."/>
            <person name="Magnuson J."/>
            <person name="Mondo S."/>
            <person name="Nolan M."/>
            <person name="Ohm R."/>
            <person name="Pangilinan J."/>
            <person name="Park H.-J."/>
            <person name="Ramirez L."/>
            <person name="Alfaro M."/>
            <person name="Sun H."/>
            <person name="Tritt A."/>
            <person name="Yoshinaga Y."/>
            <person name="Zwiers L.-H."/>
            <person name="Turgeon B."/>
            <person name="Goodwin S."/>
            <person name="Spatafora J."/>
            <person name="Crous P."/>
            <person name="Grigoriev I."/>
        </authorList>
    </citation>
    <scope>NUCLEOTIDE SEQUENCE</scope>
    <source>
        <strain evidence="4">CBS 279.74</strain>
    </source>
</reference>
<dbReference type="InterPro" id="IPR051122">
    <property type="entry name" value="SDR_DHRS6-like"/>
</dbReference>
<dbReference type="AlphaFoldDB" id="A0A6G1JZ86"/>
<dbReference type="GO" id="GO:0016491">
    <property type="term" value="F:oxidoreductase activity"/>
    <property type="evidence" value="ECO:0007669"/>
    <property type="project" value="UniProtKB-KW"/>
</dbReference>
<dbReference type="SUPFAM" id="SSF51735">
    <property type="entry name" value="NAD(P)-binding Rossmann-fold domains"/>
    <property type="match status" value="1"/>
</dbReference>
<proteinExistence type="inferred from homology"/>
<dbReference type="InterPro" id="IPR002347">
    <property type="entry name" value="SDR_fam"/>
</dbReference>
<dbReference type="OrthoDB" id="294295at2759"/>
<comment type="similarity">
    <text evidence="1">Belongs to the short-chain dehydrogenases/reductases (SDR) family.</text>
</comment>
<gene>
    <name evidence="4" type="ORF">K504DRAFT_514755</name>
</gene>
<evidence type="ECO:0000313" key="5">
    <source>
        <dbReference type="Proteomes" id="UP000799428"/>
    </source>
</evidence>
<evidence type="ECO:0000256" key="2">
    <source>
        <dbReference type="ARBA" id="ARBA00022857"/>
    </source>
</evidence>
<protein>
    <submittedName>
        <fullName evidence="4">NAD(P)-binding protein</fullName>
    </submittedName>
</protein>
<name>A0A6G1JZ86_9PLEO</name>
<evidence type="ECO:0000256" key="3">
    <source>
        <dbReference type="ARBA" id="ARBA00023002"/>
    </source>
</evidence>
<keyword evidence="5" id="KW-1185">Reference proteome</keyword>
<dbReference type="Proteomes" id="UP000799428">
    <property type="component" value="Unassembled WGS sequence"/>
</dbReference>
<dbReference type="Pfam" id="PF23441">
    <property type="entry name" value="SDR"/>
    <property type="match status" value="1"/>
</dbReference>
<keyword evidence="3" id="KW-0560">Oxidoreductase</keyword>
<keyword evidence="2" id="KW-0521">NADP</keyword>
<dbReference type="PANTHER" id="PTHR43477">
    <property type="entry name" value="DIHYDROANTICAPSIN 7-DEHYDROGENASE"/>
    <property type="match status" value="1"/>
</dbReference>
<accession>A0A6G1JZ86</accession>
<dbReference type="CDD" id="cd05233">
    <property type="entry name" value="SDR_c"/>
    <property type="match status" value="1"/>
</dbReference>
<dbReference type="InterPro" id="IPR057571">
    <property type="entry name" value="SDR_PhqE-like"/>
</dbReference>
<evidence type="ECO:0000256" key="1">
    <source>
        <dbReference type="ARBA" id="ARBA00006484"/>
    </source>
</evidence>
<dbReference type="Gene3D" id="3.40.50.720">
    <property type="entry name" value="NAD(P)-binding Rossmann-like Domain"/>
    <property type="match status" value="1"/>
</dbReference>
<dbReference type="InterPro" id="IPR036291">
    <property type="entry name" value="NAD(P)-bd_dom_sf"/>
</dbReference>
<dbReference type="PRINTS" id="PR00081">
    <property type="entry name" value="GDHRDH"/>
</dbReference>
<organism evidence="4 5">
    <name type="scientific">Pleomassaria siparia CBS 279.74</name>
    <dbReference type="NCBI Taxonomy" id="1314801"/>
    <lineage>
        <taxon>Eukaryota</taxon>
        <taxon>Fungi</taxon>
        <taxon>Dikarya</taxon>
        <taxon>Ascomycota</taxon>
        <taxon>Pezizomycotina</taxon>
        <taxon>Dothideomycetes</taxon>
        <taxon>Pleosporomycetidae</taxon>
        <taxon>Pleosporales</taxon>
        <taxon>Pleomassariaceae</taxon>
        <taxon>Pleomassaria</taxon>
    </lineage>
</organism>
<sequence>MASTSKLQGKKIIVVGGSSGIGYGAAQALLENGAVVTIISSSQEHVDVSVKKLQDQTSNSAISGKVADVRDEESFVKLLVELAPVDHIVFSSVDKIIRGPLSTLDLTDAKHLFGVKFWGSIVVGKAVAAHDIIVPGGSLTLTSGTAGIKPGKQASVGGALNGGVLSLTKGLASELAGKKIRVNTVVPGLVKTELWDKIWDEKKKEDLYNSGDNLPVGFVATPNDIAEAYVYLIRANYATGTLVTIDGGALLN</sequence>
<evidence type="ECO:0000313" key="4">
    <source>
        <dbReference type="EMBL" id="KAF2705575.1"/>
    </source>
</evidence>
<dbReference type="EMBL" id="MU005778">
    <property type="protein sequence ID" value="KAF2705575.1"/>
    <property type="molecule type" value="Genomic_DNA"/>
</dbReference>
<dbReference type="PANTHER" id="PTHR43477:SF1">
    <property type="entry name" value="DIHYDROANTICAPSIN 7-DEHYDROGENASE"/>
    <property type="match status" value="1"/>
</dbReference>